<feature type="region of interest" description="Disordered" evidence="1">
    <location>
        <begin position="265"/>
        <end position="307"/>
    </location>
</feature>
<comment type="caution">
    <text evidence="3">The sequence shown here is derived from an EMBL/GenBank/DDBJ whole genome shotgun (WGS) entry which is preliminary data.</text>
</comment>
<evidence type="ECO:0000256" key="2">
    <source>
        <dbReference type="SAM" id="Phobius"/>
    </source>
</evidence>
<accession>A0A2T0FL14</accession>
<organism evidence="3 4">
    <name type="scientific">Wickerhamiella sorbophila</name>
    <dbReference type="NCBI Taxonomy" id="45607"/>
    <lineage>
        <taxon>Eukaryota</taxon>
        <taxon>Fungi</taxon>
        <taxon>Dikarya</taxon>
        <taxon>Ascomycota</taxon>
        <taxon>Saccharomycotina</taxon>
        <taxon>Dipodascomycetes</taxon>
        <taxon>Dipodascales</taxon>
        <taxon>Trichomonascaceae</taxon>
        <taxon>Wickerhamiella</taxon>
    </lineage>
</organism>
<evidence type="ECO:0000313" key="4">
    <source>
        <dbReference type="Proteomes" id="UP000238350"/>
    </source>
</evidence>
<keyword evidence="2" id="KW-0472">Membrane</keyword>
<dbReference type="Proteomes" id="UP000238350">
    <property type="component" value="Unassembled WGS sequence"/>
</dbReference>
<name>A0A2T0FL14_9ASCO</name>
<dbReference type="AlphaFoldDB" id="A0A2T0FL14"/>
<dbReference type="RefSeq" id="XP_024665628.1">
    <property type="nucleotide sequence ID" value="XM_024809860.1"/>
</dbReference>
<evidence type="ECO:0000313" key="3">
    <source>
        <dbReference type="EMBL" id="PRT55683.1"/>
    </source>
</evidence>
<sequence>MRSAGTSAVSRNEHIEGVRFLRWLKGFVKVNGRFYRQQQINSIEPIKYSSRRLVSKHPIFIRRLTPPRRPNRPATLILDSPIFNQEKLKYNPRFFFRKLIPPMRPNRPSGFALDLAENDSPTTDLPLLPAMPILPKRTILPACDRRVTPIPNEFKLQLPPYPRELPPYAFHPAFTPGPPPKPTCIEVNATPIRVKYKPISGTINKISARRVSTEVVVPHSAASAVKPVPKESKGEVLSRDIALRHTKKVEKPNCGDIVNKQVKETKEQGVATSEEPNDHSLTTKEAEESNYKEPTNKSDESNDQQLTKAEESNFHELTNKVEEPNYQELTIKAEESNYQEPTKAEESKFQELTNKTDEPNYQDLTILAPHLLLGMDTLLKDSVHFSNMEKSRDVTGVTVAWQFEVPDNTCSNEISQLVEVPTLSPGKTPIFLAKSSFHVEYKPIYKAFKQIFLILIAIALPNFVPAFMSMYRGDQQLLVCQEPLACASSLELVNGLLSNPVEKESVASEISTMTIMPYSQRVHALRDAPLKSLPSIPTKTQANETKNVPFSQSVIRFLPLALIESIGLVQATLKVVATLLVTGILVALQ</sequence>
<feature type="transmembrane region" description="Helical" evidence="2">
    <location>
        <begin position="566"/>
        <end position="588"/>
    </location>
</feature>
<feature type="compositionally biased region" description="Basic and acidic residues" evidence="1">
    <location>
        <begin position="276"/>
        <end position="300"/>
    </location>
</feature>
<reference evidence="3 4" key="1">
    <citation type="submission" date="2017-04" db="EMBL/GenBank/DDBJ databases">
        <title>Genome sequencing of [Candida] sorbophila.</title>
        <authorList>
            <person name="Ahn J.O."/>
        </authorList>
    </citation>
    <scope>NUCLEOTIDE SEQUENCE [LARGE SCALE GENOMIC DNA]</scope>
    <source>
        <strain evidence="3 4">DS02</strain>
    </source>
</reference>
<dbReference type="GeneID" id="36517051"/>
<keyword evidence="2" id="KW-0812">Transmembrane</keyword>
<proteinExistence type="predicted"/>
<protein>
    <submittedName>
        <fullName evidence="3">Uncharacterized protein</fullName>
    </submittedName>
</protein>
<evidence type="ECO:0000256" key="1">
    <source>
        <dbReference type="SAM" id="MobiDB-lite"/>
    </source>
</evidence>
<keyword evidence="4" id="KW-1185">Reference proteome</keyword>
<keyword evidence="2" id="KW-1133">Transmembrane helix</keyword>
<gene>
    <name evidence="3" type="ORF">B9G98_03303</name>
</gene>
<dbReference type="EMBL" id="NDIQ01000022">
    <property type="protein sequence ID" value="PRT55683.1"/>
    <property type="molecule type" value="Genomic_DNA"/>
</dbReference>